<evidence type="ECO:0000259" key="5">
    <source>
        <dbReference type="PROSITE" id="PS51649"/>
    </source>
</evidence>
<evidence type="ECO:0000259" key="4">
    <source>
        <dbReference type="PROSITE" id="PS50097"/>
    </source>
</evidence>
<feature type="domain" description="NPH3" evidence="5">
    <location>
        <begin position="179"/>
        <end position="430"/>
    </location>
</feature>
<dbReference type="Gene3D" id="3.30.710.10">
    <property type="entry name" value="Potassium Channel Kv1.1, Chain A"/>
    <property type="match status" value="1"/>
</dbReference>
<dbReference type="Pfam" id="PF03000">
    <property type="entry name" value="NPH3"/>
    <property type="match status" value="1"/>
</dbReference>
<keyword evidence="7" id="KW-1185">Reference proteome</keyword>
<comment type="pathway">
    <text evidence="1">Protein modification; protein ubiquitination.</text>
</comment>
<dbReference type="SUPFAM" id="SSF54695">
    <property type="entry name" value="POZ domain"/>
    <property type="match status" value="1"/>
</dbReference>
<dbReference type="PROSITE" id="PS51649">
    <property type="entry name" value="NPH3"/>
    <property type="match status" value="1"/>
</dbReference>
<reference evidence="7" key="1">
    <citation type="submission" date="2024-07" db="EMBL/GenBank/DDBJ databases">
        <title>Two chromosome-level genome assemblies of Korean endemic species Abeliophyllum distichum and Forsythia ovata (Oleaceae).</title>
        <authorList>
            <person name="Jang H."/>
        </authorList>
    </citation>
    <scope>NUCLEOTIDE SEQUENCE [LARGE SCALE GENOMIC DNA]</scope>
</reference>
<dbReference type="EMBL" id="JBFOLJ010000006">
    <property type="protein sequence ID" value="KAL2530929.1"/>
    <property type="molecule type" value="Genomic_DNA"/>
</dbReference>
<accession>A0ABD1V0U7</accession>
<protein>
    <submittedName>
        <fullName evidence="6">BTB/POZ domain-containing protein</fullName>
    </submittedName>
</protein>
<dbReference type="AlphaFoldDB" id="A0ABD1V0U7"/>
<comment type="caution">
    <text evidence="6">The sequence shown here is derived from an EMBL/GenBank/DDBJ whole genome shotgun (WGS) entry which is preliminary data.</text>
</comment>
<evidence type="ECO:0000313" key="6">
    <source>
        <dbReference type="EMBL" id="KAL2530929.1"/>
    </source>
</evidence>
<dbReference type="InterPro" id="IPR000210">
    <property type="entry name" value="BTB/POZ_dom"/>
</dbReference>
<dbReference type="Proteomes" id="UP001604277">
    <property type="component" value="Unassembled WGS sequence"/>
</dbReference>
<proteinExistence type="inferred from homology"/>
<evidence type="ECO:0000313" key="7">
    <source>
        <dbReference type="Proteomes" id="UP001604277"/>
    </source>
</evidence>
<dbReference type="Pfam" id="PF00651">
    <property type="entry name" value="BTB"/>
    <property type="match status" value="1"/>
</dbReference>
<evidence type="ECO:0000256" key="3">
    <source>
        <dbReference type="PROSITE-ProRule" id="PRU00982"/>
    </source>
</evidence>
<comment type="similarity">
    <text evidence="3">Belongs to the NPH3 family.</text>
</comment>
<evidence type="ECO:0000256" key="2">
    <source>
        <dbReference type="ARBA" id="ARBA00022786"/>
    </source>
</evidence>
<sequence length="462" mass="52803">MSRNLEVDVNGHETFFVKEKVVTSFSGRFRKLFEKSTRQGLKVIFHEFPGGAEGFELIVRFCYNGGRIGITPSNVLLLHSAANFVEINDLIDQTKVFLESIHQWTWFELIDCLKKFQELVPSTNSSCMLQKILNCFIGRFFSPRVSSPCASSSSSESSSVQLSGEISTYSSQLSSSLSTIWFRDLEFLSVDLFEKVAKTMILMKLDHETISSFLNYYQRMKFRSLSSSGKCKFIVIVINLLCSLDGSFFSFKSLCNMLQVSFTLKITKSSTKKLECLIGSRLDEATLDDLLVPSPPKKSHAYYVNLVLRFLKTFLEDSTKHLVLRRLNKVAHLMDLYIAEVAPDPHLKPSKFRALVFSLPDFARDSHDRIYEAMDMYFRAHNYLYEEEKIKICRALNYDKLSSDSLIHLSQNAKFPAKVKGQFGMNMQKVKKCRKRQIKAANAKKFDVNCSNSGRSLPRLCS</sequence>
<dbReference type="PROSITE" id="PS50097">
    <property type="entry name" value="BTB"/>
    <property type="match status" value="1"/>
</dbReference>
<dbReference type="SMART" id="SM00225">
    <property type="entry name" value="BTB"/>
    <property type="match status" value="1"/>
</dbReference>
<keyword evidence="2" id="KW-0833">Ubl conjugation pathway</keyword>
<dbReference type="InterPro" id="IPR011333">
    <property type="entry name" value="SKP1/BTB/POZ_sf"/>
</dbReference>
<feature type="domain" description="BTB" evidence="4">
    <location>
        <begin position="3"/>
        <end position="65"/>
    </location>
</feature>
<name>A0ABD1V0U7_9LAMI</name>
<dbReference type="PANTHER" id="PTHR32370">
    <property type="entry name" value="OS12G0117600 PROTEIN"/>
    <property type="match status" value="1"/>
</dbReference>
<organism evidence="6 7">
    <name type="scientific">Forsythia ovata</name>
    <dbReference type="NCBI Taxonomy" id="205694"/>
    <lineage>
        <taxon>Eukaryota</taxon>
        <taxon>Viridiplantae</taxon>
        <taxon>Streptophyta</taxon>
        <taxon>Embryophyta</taxon>
        <taxon>Tracheophyta</taxon>
        <taxon>Spermatophyta</taxon>
        <taxon>Magnoliopsida</taxon>
        <taxon>eudicotyledons</taxon>
        <taxon>Gunneridae</taxon>
        <taxon>Pentapetalae</taxon>
        <taxon>asterids</taxon>
        <taxon>lamiids</taxon>
        <taxon>Lamiales</taxon>
        <taxon>Oleaceae</taxon>
        <taxon>Forsythieae</taxon>
        <taxon>Forsythia</taxon>
    </lineage>
</organism>
<dbReference type="InterPro" id="IPR027356">
    <property type="entry name" value="NPH3_dom"/>
</dbReference>
<gene>
    <name evidence="6" type="ORF">Fot_23530</name>
</gene>
<dbReference type="InterPro" id="IPR043454">
    <property type="entry name" value="NPH3/RPT2-like"/>
</dbReference>
<evidence type="ECO:0000256" key="1">
    <source>
        <dbReference type="ARBA" id="ARBA00004906"/>
    </source>
</evidence>